<proteinExistence type="predicted"/>
<evidence type="ECO:0000313" key="1">
    <source>
        <dbReference type="EMBL" id="SJL03288.1"/>
    </source>
</evidence>
<dbReference type="OrthoDB" id="10547017at2759"/>
<dbReference type="AlphaFoldDB" id="A0A284R3L5"/>
<dbReference type="EMBL" id="FUEG01000004">
    <property type="protein sequence ID" value="SJL03288.1"/>
    <property type="molecule type" value="Genomic_DNA"/>
</dbReference>
<sequence>MPMVDHAILSLYDTVPEQNSISRMLIEDMVIEYDASEFIGSAIPSVVSLDDLRAIAHAMLFPSVDNLAQITKIQEIAPSSELSTTFYDERAKALWLVDNDPLIIVVISNGASVGFP</sequence>
<dbReference type="Proteomes" id="UP000219338">
    <property type="component" value="Unassembled WGS sequence"/>
</dbReference>
<accession>A0A284R3L5</accession>
<gene>
    <name evidence="1" type="ORF">ARMOST_06641</name>
</gene>
<protein>
    <submittedName>
        <fullName evidence="1">Uncharacterized protein</fullName>
    </submittedName>
</protein>
<evidence type="ECO:0000313" key="2">
    <source>
        <dbReference type="Proteomes" id="UP000219338"/>
    </source>
</evidence>
<organism evidence="1 2">
    <name type="scientific">Armillaria ostoyae</name>
    <name type="common">Armillaria root rot fungus</name>
    <dbReference type="NCBI Taxonomy" id="47428"/>
    <lineage>
        <taxon>Eukaryota</taxon>
        <taxon>Fungi</taxon>
        <taxon>Dikarya</taxon>
        <taxon>Basidiomycota</taxon>
        <taxon>Agaricomycotina</taxon>
        <taxon>Agaricomycetes</taxon>
        <taxon>Agaricomycetidae</taxon>
        <taxon>Agaricales</taxon>
        <taxon>Marasmiineae</taxon>
        <taxon>Physalacriaceae</taxon>
        <taxon>Armillaria</taxon>
    </lineage>
</organism>
<keyword evidence="2" id="KW-1185">Reference proteome</keyword>
<reference evidence="2" key="1">
    <citation type="journal article" date="2017" name="Nat. Ecol. Evol.">
        <title>Genome expansion and lineage-specific genetic innovations in the forest pathogenic fungi Armillaria.</title>
        <authorList>
            <person name="Sipos G."/>
            <person name="Prasanna A.N."/>
            <person name="Walter M.C."/>
            <person name="O'Connor E."/>
            <person name="Balint B."/>
            <person name="Krizsan K."/>
            <person name="Kiss B."/>
            <person name="Hess J."/>
            <person name="Varga T."/>
            <person name="Slot J."/>
            <person name="Riley R."/>
            <person name="Boka B."/>
            <person name="Rigling D."/>
            <person name="Barry K."/>
            <person name="Lee J."/>
            <person name="Mihaltcheva S."/>
            <person name="LaButti K."/>
            <person name="Lipzen A."/>
            <person name="Waldron R."/>
            <person name="Moloney N.M."/>
            <person name="Sperisen C."/>
            <person name="Kredics L."/>
            <person name="Vagvoelgyi C."/>
            <person name="Patrignani A."/>
            <person name="Fitzpatrick D."/>
            <person name="Nagy I."/>
            <person name="Doyle S."/>
            <person name="Anderson J.B."/>
            <person name="Grigoriev I.V."/>
            <person name="Gueldener U."/>
            <person name="Muensterkoetter M."/>
            <person name="Nagy L.G."/>
        </authorList>
    </citation>
    <scope>NUCLEOTIDE SEQUENCE [LARGE SCALE GENOMIC DNA]</scope>
    <source>
        <strain evidence="2">C18/9</strain>
    </source>
</reference>
<name>A0A284R3L5_ARMOS</name>